<dbReference type="OrthoDB" id="9932926at2759"/>
<dbReference type="AlphaFoldDB" id="A0A167FBW9"/>
<evidence type="ECO:0000313" key="3">
    <source>
        <dbReference type="Proteomes" id="UP000189580"/>
    </source>
</evidence>
<organism evidence="2 3">
    <name type="scientific">Sugiyamaella lignohabitans</name>
    <dbReference type="NCBI Taxonomy" id="796027"/>
    <lineage>
        <taxon>Eukaryota</taxon>
        <taxon>Fungi</taxon>
        <taxon>Dikarya</taxon>
        <taxon>Ascomycota</taxon>
        <taxon>Saccharomycotina</taxon>
        <taxon>Dipodascomycetes</taxon>
        <taxon>Dipodascales</taxon>
        <taxon>Trichomonascaceae</taxon>
        <taxon>Sugiyamaella</taxon>
    </lineage>
</organism>
<feature type="compositionally biased region" description="Basic and acidic residues" evidence="1">
    <location>
        <begin position="123"/>
        <end position="132"/>
    </location>
</feature>
<reference evidence="2 3" key="1">
    <citation type="submission" date="2016-02" db="EMBL/GenBank/DDBJ databases">
        <title>Complete genome sequence and transcriptome regulation of the pentose utilising yeast Sugiyamaella lignohabitans.</title>
        <authorList>
            <person name="Bellasio M."/>
            <person name="Peymann A."/>
            <person name="Valli M."/>
            <person name="Sipitzky M."/>
            <person name="Graf A."/>
            <person name="Sauer M."/>
            <person name="Marx H."/>
            <person name="Mattanovich D."/>
        </authorList>
    </citation>
    <scope>NUCLEOTIDE SEQUENCE [LARGE SCALE GENOMIC DNA]</scope>
    <source>
        <strain evidence="2 3">CBS 10342</strain>
    </source>
</reference>
<dbReference type="Pfam" id="PF04908">
    <property type="entry name" value="SH3BGR"/>
    <property type="match status" value="1"/>
</dbReference>
<feature type="compositionally biased region" description="Basic and acidic residues" evidence="1">
    <location>
        <begin position="86"/>
        <end position="115"/>
    </location>
</feature>
<feature type="compositionally biased region" description="Basic and acidic residues" evidence="1">
    <location>
        <begin position="162"/>
        <end position="182"/>
    </location>
</feature>
<evidence type="ECO:0000313" key="2">
    <source>
        <dbReference type="EMBL" id="ANB15089.1"/>
    </source>
</evidence>
<feature type="region of interest" description="Disordered" evidence="1">
    <location>
        <begin position="1"/>
        <end position="395"/>
    </location>
</feature>
<name>A0A167FBW9_9ASCO</name>
<feature type="compositionally biased region" description="Polar residues" evidence="1">
    <location>
        <begin position="44"/>
        <end position="57"/>
    </location>
</feature>
<feature type="compositionally biased region" description="Low complexity" evidence="1">
    <location>
        <begin position="433"/>
        <end position="453"/>
    </location>
</feature>
<feature type="compositionally biased region" description="Basic and acidic residues" evidence="1">
    <location>
        <begin position="284"/>
        <end position="338"/>
    </location>
</feature>
<dbReference type="InterPro" id="IPR036249">
    <property type="entry name" value="Thioredoxin-like_sf"/>
</dbReference>
<feature type="compositionally biased region" description="Basic and acidic residues" evidence="1">
    <location>
        <begin position="259"/>
        <end position="275"/>
    </location>
</feature>
<feature type="compositionally biased region" description="Basic and acidic residues" evidence="1">
    <location>
        <begin position="235"/>
        <end position="246"/>
    </location>
</feature>
<feature type="compositionally biased region" description="Polar residues" evidence="1">
    <location>
        <begin position="382"/>
        <end position="395"/>
    </location>
</feature>
<feature type="compositionally biased region" description="Basic and acidic residues" evidence="1">
    <location>
        <begin position="1"/>
        <end position="16"/>
    </location>
</feature>
<keyword evidence="3" id="KW-1185">Reference proteome</keyword>
<feature type="region of interest" description="Disordered" evidence="1">
    <location>
        <begin position="428"/>
        <end position="453"/>
    </location>
</feature>
<dbReference type="RefSeq" id="XP_018737566.1">
    <property type="nucleotide sequence ID" value="XM_018879672.1"/>
</dbReference>
<accession>A0A167FBW9</accession>
<dbReference type="Proteomes" id="UP000189580">
    <property type="component" value="Chromosome b"/>
</dbReference>
<evidence type="ECO:0000256" key="1">
    <source>
        <dbReference type="SAM" id="MobiDB-lite"/>
    </source>
</evidence>
<feature type="compositionally biased region" description="Polar residues" evidence="1">
    <location>
        <begin position="135"/>
        <end position="145"/>
    </location>
</feature>
<proteinExistence type="predicted"/>
<dbReference type="Gene3D" id="3.40.30.10">
    <property type="entry name" value="Glutaredoxin"/>
    <property type="match status" value="1"/>
</dbReference>
<feature type="compositionally biased region" description="Basic and acidic residues" evidence="1">
    <location>
        <begin position="60"/>
        <end position="79"/>
    </location>
</feature>
<feature type="compositionally biased region" description="Basic and acidic residues" evidence="1">
    <location>
        <begin position="205"/>
        <end position="221"/>
    </location>
</feature>
<sequence length="551" mass="59838">MTESEPSKLSDVKEETEALLDTNAEEQENLSESLERGDKVPTLENESAETVENTATKVESIARSEEKTTTDSTKRKEDPEVVPEDLIEHVSDLSIESKKDDKLEKLKESSGDSDLKTPIASDLTKDHEDKALSEASKSVNASSENAKAELATEPLILSSTQESDKETKLSSSEDKDVQDRTETVISRTITTQEKENEPDNVESAIKQEDHSALTESDKQDIEANSVSATDSLDIDSLKEPVGEALKEPTSVDGVAKVKLSSEDSSLRESEDKAYEKSTATTLDQRVEDDKAEVMVDTSKDIETTSLVQKEEEDTKSTADADVESDKSKSQDTEDKSPKQVEATASIAEREPAAVVSSPDDGVEAVAKELTSDDPSEPLNPVDSESSISKVTESKVISTETSAKPTIPSTEVAKKVSVTKGPVTTIAPAASNEATAKAPSATTTSTTSTNTSSKPVFDPDTVYLYTSLTAGGYHIMPDTMRLGTILKANDIEYQMIDIATNERAKRIWKYRGIAKGKKLPAVVRDDEVMGDIKEIEDANEFGEVRDLVFDEY</sequence>
<dbReference type="GeneID" id="30034650"/>
<dbReference type="KEGG" id="slb:AWJ20_2709"/>
<dbReference type="EMBL" id="CP014503">
    <property type="protein sequence ID" value="ANB15089.1"/>
    <property type="molecule type" value="Genomic_DNA"/>
</dbReference>
<dbReference type="InterPro" id="IPR006993">
    <property type="entry name" value="Glut_rich_SH3-bd"/>
</dbReference>
<protein>
    <submittedName>
        <fullName evidence="2">Uncharacterized protein</fullName>
    </submittedName>
</protein>
<dbReference type="SUPFAM" id="SSF52833">
    <property type="entry name" value="Thioredoxin-like"/>
    <property type="match status" value="1"/>
</dbReference>
<gene>
    <name evidence="2" type="ORF">AWJ20_2709</name>
</gene>